<dbReference type="EMBL" id="CP000606">
    <property type="protein sequence ID" value="ABO24468.1"/>
    <property type="molecule type" value="Genomic_DNA"/>
</dbReference>
<dbReference type="OrthoDB" id="7597008at2"/>
<evidence type="ECO:0000313" key="3">
    <source>
        <dbReference type="Proteomes" id="UP000001558"/>
    </source>
</evidence>
<evidence type="ECO:0000313" key="2">
    <source>
        <dbReference type="EMBL" id="ABO24468.1"/>
    </source>
</evidence>
<organism evidence="2 3">
    <name type="scientific">Shewanella loihica (strain ATCC BAA-1088 / PV-4)</name>
    <dbReference type="NCBI Taxonomy" id="323850"/>
    <lineage>
        <taxon>Bacteria</taxon>
        <taxon>Pseudomonadati</taxon>
        <taxon>Pseudomonadota</taxon>
        <taxon>Gammaproteobacteria</taxon>
        <taxon>Alteromonadales</taxon>
        <taxon>Shewanellaceae</taxon>
        <taxon>Shewanella</taxon>
    </lineage>
</organism>
<dbReference type="HOGENOM" id="CLU_2318538_0_0_6"/>
<dbReference type="Pfam" id="PF18287">
    <property type="entry name" value="Hfx_Cass5"/>
    <property type="match status" value="1"/>
</dbReference>
<gene>
    <name evidence="2" type="ordered locus">Shew_2602</name>
</gene>
<dbReference type="Proteomes" id="UP000001558">
    <property type="component" value="Chromosome"/>
</dbReference>
<reference evidence="2 3" key="1">
    <citation type="submission" date="2007-03" db="EMBL/GenBank/DDBJ databases">
        <title>Complete sequence of Shewanella loihica PV-4.</title>
        <authorList>
            <consortium name="US DOE Joint Genome Institute"/>
            <person name="Copeland A."/>
            <person name="Lucas S."/>
            <person name="Lapidus A."/>
            <person name="Barry K."/>
            <person name="Detter J.C."/>
            <person name="Glavina del Rio T."/>
            <person name="Hammon N."/>
            <person name="Israni S."/>
            <person name="Dalin E."/>
            <person name="Tice H."/>
            <person name="Pitluck S."/>
            <person name="Chain P."/>
            <person name="Malfatti S."/>
            <person name="Shin M."/>
            <person name="Vergez L."/>
            <person name="Schmutz J."/>
            <person name="Larimer F."/>
            <person name="Land M."/>
            <person name="Hauser L."/>
            <person name="Kyrpides N."/>
            <person name="Mikhailova N."/>
            <person name="Romine M.F."/>
            <person name="Serres G."/>
            <person name="Fredrickson J."/>
            <person name="Tiedje J."/>
            <person name="Richardson P."/>
        </authorList>
    </citation>
    <scope>NUCLEOTIDE SEQUENCE [LARGE SCALE GENOMIC DNA]</scope>
    <source>
        <strain evidence="3">ATCC BAA-1088 / PV-4</strain>
    </source>
</reference>
<proteinExistence type="predicted"/>
<dbReference type="RefSeq" id="WP_011866399.1">
    <property type="nucleotide sequence ID" value="NC_009092.1"/>
</dbReference>
<protein>
    <recommendedName>
        <fullName evidence="1">Integron Cassette Protein Hfx-Cass5 domain-containing protein</fullName>
    </recommendedName>
</protein>
<dbReference type="InterPro" id="IPR041376">
    <property type="entry name" value="Hfx_Cass5"/>
</dbReference>
<dbReference type="Gene3D" id="1.20.5.1210">
    <property type="entry name" value="Integron cassette protein helical domain"/>
    <property type="match status" value="1"/>
</dbReference>
<keyword evidence="3" id="KW-1185">Reference proteome</keyword>
<sequence length="99" mass="11315">MELIERVEVLENGQLILVLASGGNSSYQYIYREAAEVKWDSNLKAFTSPPPREWSHSDWFHHILKVAKNCNINLATNNQTTWVNIPTDVKNGMLVDKNT</sequence>
<evidence type="ECO:0000259" key="1">
    <source>
        <dbReference type="Pfam" id="PF18287"/>
    </source>
</evidence>
<feature type="domain" description="Integron Cassette Protein Hfx-Cass5" evidence="1">
    <location>
        <begin position="26"/>
        <end position="68"/>
    </location>
</feature>
<name>A3QG70_SHELP</name>
<dbReference type="KEGG" id="slo:Shew_2602"/>
<dbReference type="eggNOG" id="ENOG502ZJKQ">
    <property type="taxonomic scope" value="Bacteria"/>
</dbReference>
<accession>A3QG70</accession>
<dbReference type="AlphaFoldDB" id="A3QG70"/>
<dbReference type="Gene3D" id="2.20.20.40">
    <property type="entry name" value="Integron cassette protein"/>
    <property type="match status" value="1"/>
</dbReference>